<dbReference type="Proteomes" id="UP000664002">
    <property type="component" value="Unassembled WGS sequence"/>
</dbReference>
<dbReference type="EMBL" id="JAGETM010000002">
    <property type="protein sequence ID" value="MBO1997173.1"/>
    <property type="molecule type" value="Genomic_DNA"/>
</dbReference>
<comment type="caution">
    <text evidence="1">The sequence shown here is derived from an EMBL/GenBank/DDBJ whole genome shotgun (WGS) entry which is preliminary data.</text>
</comment>
<proteinExistence type="predicted"/>
<sequence length="75" mass="8247">MAIMFFTPLTPGWFFTRLRVAMLWVSFQSMAFAPVMRSSSALHCSFSASKALLQTNGICSSIWTVSSSQRHGAAP</sequence>
<protein>
    <submittedName>
        <fullName evidence="1">Uncharacterized protein</fullName>
    </submittedName>
</protein>
<dbReference type="AlphaFoldDB" id="A0A939NIV7"/>
<gene>
    <name evidence="1" type="ORF">J4730_03810</name>
</gene>
<accession>A0A939NIV7</accession>
<evidence type="ECO:0000313" key="1">
    <source>
        <dbReference type="EMBL" id="MBO1997173.1"/>
    </source>
</evidence>
<name>A0A939NIV7_KLEPN</name>
<reference evidence="1" key="1">
    <citation type="submission" date="2021-03" db="EMBL/GenBank/DDBJ databases">
        <title>Molecular epidemiology and mechanisms of colistin and carbapenem resistance in Enterobacteriaceae from clinical isolates, the environment and porcine samples in Pretoria, South Africa.</title>
        <authorList>
            <person name="Bogoshi D."/>
            <person name="Mbelle N.M."/>
            <person name="Naidoo V."/>
            <person name="Osei Sekyere J."/>
        </authorList>
    </citation>
    <scope>NUCLEOTIDE SEQUENCE</scope>
    <source>
        <strain evidence="1">C027</strain>
    </source>
</reference>
<organism evidence="1 2">
    <name type="scientific">Klebsiella pneumoniae</name>
    <dbReference type="NCBI Taxonomy" id="573"/>
    <lineage>
        <taxon>Bacteria</taxon>
        <taxon>Pseudomonadati</taxon>
        <taxon>Pseudomonadota</taxon>
        <taxon>Gammaproteobacteria</taxon>
        <taxon>Enterobacterales</taxon>
        <taxon>Enterobacteriaceae</taxon>
        <taxon>Klebsiella/Raoultella group</taxon>
        <taxon>Klebsiella</taxon>
        <taxon>Klebsiella pneumoniae complex</taxon>
    </lineage>
</organism>
<evidence type="ECO:0000313" key="2">
    <source>
        <dbReference type="Proteomes" id="UP000664002"/>
    </source>
</evidence>